<name>A0AAD7DAR4_MYCRO</name>
<feature type="compositionally biased region" description="Polar residues" evidence="1">
    <location>
        <begin position="127"/>
        <end position="143"/>
    </location>
</feature>
<evidence type="ECO:0000313" key="2">
    <source>
        <dbReference type="EMBL" id="KAJ7686118.1"/>
    </source>
</evidence>
<comment type="caution">
    <text evidence="2">The sequence shown here is derived from an EMBL/GenBank/DDBJ whole genome shotgun (WGS) entry which is preliminary data.</text>
</comment>
<gene>
    <name evidence="2" type="ORF">B0H17DRAFT_1332949</name>
</gene>
<keyword evidence="3" id="KW-1185">Reference proteome</keyword>
<dbReference type="AlphaFoldDB" id="A0AAD7DAR4"/>
<feature type="compositionally biased region" description="Basic residues" evidence="1">
    <location>
        <begin position="19"/>
        <end position="32"/>
    </location>
</feature>
<feature type="compositionally biased region" description="Polar residues" evidence="1">
    <location>
        <begin position="260"/>
        <end position="277"/>
    </location>
</feature>
<feature type="compositionally biased region" description="Basic residues" evidence="1">
    <location>
        <begin position="52"/>
        <end position="62"/>
    </location>
</feature>
<dbReference type="Proteomes" id="UP001221757">
    <property type="component" value="Unassembled WGS sequence"/>
</dbReference>
<proteinExistence type="predicted"/>
<sequence>MGIAPRFVAVTTPRLGETRRRRRVSPRPRTPPHAHDARVELILPALRTPPRPLRRHTPRLRSRSPNARASRIVVGGAAHGAPPRPSRHGSSDAPHENDASHDARRPRAQDAPARPHVARRADYYPLRTTTRPEASPRSSSGARPTSARIAYSAPLYTPRAPPRKQAHRAEYGTPGAPTTPCRAKTASLRPRIHTAPDAAHGGETARRGVSRTAPYAGRDAPRAPAACEDKPRRPRMYAALDAMRTAAAAYRPRGAGLDGRTTTASSKTETQAKSKNA</sequence>
<evidence type="ECO:0000313" key="3">
    <source>
        <dbReference type="Proteomes" id="UP001221757"/>
    </source>
</evidence>
<reference evidence="2" key="1">
    <citation type="submission" date="2023-03" db="EMBL/GenBank/DDBJ databases">
        <title>Massive genome expansion in bonnet fungi (Mycena s.s.) driven by repeated elements and novel gene families across ecological guilds.</title>
        <authorList>
            <consortium name="Lawrence Berkeley National Laboratory"/>
            <person name="Harder C.B."/>
            <person name="Miyauchi S."/>
            <person name="Viragh M."/>
            <person name="Kuo A."/>
            <person name="Thoen E."/>
            <person name="Andreopoulos B."/>
            <person name="Lu D."/>
            <person name="Skrede I."/>
            <person name="Drula E."/>
            <person name="Henrissat B."/>
            <person name="Morin E."/>
            <person name="Kohler A."/>
            <person name="Barry K."/>
            <person name="LaButti K."/>
            <person name="Morin E."/>
            <person name="Salamov A."/>
            <person name="Lipzen A."/>
            <person name="Mereny Z."/>
            <person name="Hegedus B."/>
            <person name="Baldrian P."/>
            <person name="Stursova M."/>
            <person name="Weitz H."/>
            <person name="Taylor A."/>
            <person name="Grigoriev I.V."/>
            <person name="Nagy L.G."/>
            <person name="Martin F."/>
            <person name="Kauserud H."/>
        </authorList>
    </citation>
    <scope>NUCLEOTIDE SEQUENCE</scope>
    <source>
        <strain evidence="2">CBHHK067</strain>
    </source>
</reference>
<feature type="region of interest" description="Disordered" evidence="1">
    <location>
        <begin position="249"/>
        <end position="277"/>
    </location>
</feature>
<feature type="region of interest" description="Disordered" evidence="1">
    <location>
        <begin position="1"/>
        <end position="233"/>
    </location>
</feature>
<protein>
    <submittedName>
        <fullName evidence="2">Uncharacterized protein</fullName>
    </submittedName>
</protein>
<accession>A0AAD7DAR4</accession>
<feature type="compositionally biased region" description="Basic and acidic residues" evidence="1">
    <location>
        <begin position="89"/>
        <end position="108"/>
    </location>
</feature>
<dbReference type="EMBL" id="JARKIE010000099">
    <property type="protein sequence ID" value="KAJ7686118.1"/>
    <property type="molecule type" value="Genomic_DNA"/>
</dbReference>
<evidence type="ECO:0000256" key="1">
    <source>
        <dbReference type="SAM" id="MobiDB-lite"/>
    </source>
</evidence>
<organism evidence="2 3">
    <name type="scientific">Mycena rosella</name>
    <name type="common">Pink bonnet</name>
    <name type="synonym">Agaricus rosellus</name>
    <dbReference type="NCBI Taxonomy" id="1033263"/>
    <lineage>
        <taxon>Eukaryota</taxon>
        <taxon>Fungi</taxon>
        <taxon>Dikarya</taxon>
        <taxon>Basidiomycota</taxon>
        <taxon>Agaricomycotina</taxon>
        <taxon>Agaricomycetes</taxon>
        <taxon>Agaricomycetidae</taxon>
        <taxon>Agaricales</taxon>
        <taxon>Marasmiineae</taxon>
        <taxon>Mycenaceae</taxon>
        <taxon>Mycena</taxon>
    </lineage>
</organism>